<dbReference type="EMBL" id="CH940648">
    <property type="protein sequence ID" value="KRF79635.1"/>
    <property type="molecule type" value="Genomic_DNA"/>
</dbReference>
<gene>
    <name evidence="4" type="primary">Dvir\GJ26152</name>
    <name evidence="4" type="ORF">Dvir_GJ26152</name>
</gene>
<reference evidence="4 5" key="1">
    <citation type="journal article" date="2007" name="Nature">
        <title>Evolution of genes and genomes on the Drosophila phylogeny.</title>
        <authorList>
            <consortium name="Drosophila 12 Genomes Consortium"/>
            <person name="Clark A.G."/>
            <person name="Eisen M.B."/>
            <person name="Smith D.R."/>
            <person name="Bergman C.M."/>
            <person name="Oliver B."/>
            <person name="Markow T.A."/>
            <person name="Kaufman T.C."/>
            <person name="Kellis M."/>
            <person name="Gelbart W."/>
            <person name="Iyer V.N."/>
            <person name="Pollard D.A."/>
            <person name="Sackton T.B."/>
            <person name="Larracuente A.M."/>
            <person name="Singh N.D."/>
            <person name="Abad J.P."/>
            <person name="Abt D.N."/>
            <person name="Adryan B."/>
            <person name="Aguade M."/>
            <person name="Akashi H."/>
            <person name="Anderson W.W."/>
            <person name="Aquadro C.F."/>
            <person name="Ardell D.H."/>
            <person name="Arguello R."/>
            <person name="Artieri C.G."/>
            <person name="Barbash D.A."/>
            <person name="Barker D."/>
            <person name="Barsanti P."/>
            <person name="Batterham P."/>
            <person name="Batzoglou S."/>
            <person name="Begun D."/>
            <person name="Bhutkar A."/>
            <person name="Blanco E."/>
            <person name="Bosak S.A."/>
            <person name="Bradley R.K."/>
            <person name="Brand A.D."/>
            <person name="Brent M.R."/>
            <person name="Brooks A.N."/>
            <person name="Brown R.H."/>
            <person name="Butlin R.K."/>
            <person name="Caggese C."/>
            <person name="Calvi B.R."/>
            <person name="Bernardo de Carvalho A."/>
            <person name="Caspi A."/>
            <person name="Castrezana S."/>
            <person name="Celniker S.E."/>
            <person name="Chang J.L."/>
            <person name="Chapple C."/>
            <person name="Chatterji S."/>
            <person name="Chinwalla A."/>
            <person name="Civetta A."/>
            <person name="Clifton S.W."/>
            <person name="Comeron J.M."/>
            <person name="Costello J.C."/>
            <person name="Coyne J.A."/>
            <person name="Daub J."/>
            <person name="David R.G."/>
            <person name="Delcher A.L."/>
            <person name="Delehaunty K."/>
            <person name="Do C.B."/>
            <person name="Ebling H."/>
            <person name="Edwards K."/>
            <person name="Eickbush T."/>
            <person name="Evans J.D."/>
            <person name="Filipski A."/>
            <person name="Findeiss S."/>
            <person name="Freyhult E."/>
            <person name="Fulton L."/>
            <person name="Fulton R."/>
            <person name="Garcia A.C."/>
            <person name="Gardiner A."/>
            <person name="Garfield D.A."/>
            <person name="Garvin B.E."/>
            <person name="Gibson G."/>
            <person name="Gilbert D."/>
            <person name="Gnerre S."/>
            <person name="Godfrey J."/>
            <person name="Good R."/>
            <person name="Gotea V."/>
            <person name="Gravely B."/>
            <person name="Greenberg A.J."/>
            <person name="Griffiths-Jones S."/>
            <person name="Gross S."/>
            <person name="Guigo R."/>
            <person name="Gustafson E.A."/>
            <person name="Haerty W."/>
            <person name="Hahn M.W."/>
            <person name="Halligan D.L."/>
            <person name="Halpern A.L."/>
            <person name="Halter G.M."/>
            <person name="Han M.V."/>
            <person name="Heger A."/>
            <person name="Hillier L."/>
            <person name="Hinrichs A.S."/>
            <person name="Holmes I."/>
            <person name="Hoskins R.A."/>
            <person name="Hubisz M.J."/>
            <person name="Hultmark D."/>
            <person name="Huntley M.A."/>
            <person name="Jaffe D.B."/>
            <person name="Jagadeeshan S."/>
            <person name="Jeck W.R."/>
            <person name="Johnson J."/>
            <person name="Jones C.D."/>
            <person name="Jordan W.C."/>
            <person name="Karpen G.H."/>
            <person name="Kataoka E."/>
            <person name="Keightley P.D."/>
            <person name="Kheradpour P."/>
            <person name="Kirkness E.F."/>
            <person name="Koerich L.B."/>
            <person name="Kristiansen K."/>
            <person name="Kudrna D."/>
            <person name="Kulathinal R.J."/>
            <person name="Kumar S."/>
            <person name="Kwok R."/>
            <person name="Lander E."/>
            <person name="Langley C.H."/>
            <person name="Lapoint R."/>
            <person name="Lazzaro B.P."/>
            <person name="Lee S.J."/>
            <person name="Levesque L."/>
            <person name="Li R."/>
            <person name="Lin C.F."/>
            <person name="Lin M.F."/>
            <person name="Lindblad-Toh K."/>
            <person name="Llopart A."/>
            <person name="Long M."/>
            <person name="Low L."/>
            <person name="Lozovsky E."/>
            <person name="Lu J."/>
            <person name="Luo M."/>
            <person name="Machado C.A."/>
            <person name="Makalowski W."/>
            <person name="Marzo M."/>
            <person name="Matsuda M."/>
            <person name="Matzkin L."/>
            <person name="McAllister B."/>
            <person name="McBride C.S."/>
            <person name="McKernan B."/>
            <person name="McKernan K."/>
            <person name="Mendez-Lago M."/>
            <person name="Minx P."/>
            <person name="Mollenhauer M.U."/>
            <person name="Montooth K."/>
            <person name="Mount S.M."/>
            <person name="Mu X."/>
            <person name="Myers E."/>
            <person name="Negre B."/>
            <person name="Newfeld S."/>
            <person name="Nielsen R."/>
            <person name="Noor M.A."/>
            <person name="O'Grady P."/>
            <person name="Pachter L."/>
            <person name="Papaceit M."/>
            <person name="Parisi M.J."/>
            <person name="Parisi M."/>
            <person name="Parts L."/>
            <person name="Pedersen J.S."/>
            <person name="Pesole G."/>
            <person name="Phillippy A.M."/>
            <person name="Ponting C.P."/>
            <person name="Pop M."/>
            <person name="Porcelli D."/>
            <person name="Powell J.R."/>
            <person name="Prohaska S."/>
            <person name="Pruitt K."/>
            <person name="Puig M."/>
            <person name="Quesneville H."/>
            <person name="Ram K.R."/>
            <person name="Rand D."/>
            <person name="Rasmussen M.D."/>
            <person name="Reed L.K."/>
            <person name="Reenan R."/>
            <person name="Reily A."/>
            <person name="Remington K.A."/>
            <person name="Rieger T.T."/>
            <person name="Ritchie M.G."/>
            <person name="Robin C."/>
            <person name="Rogers Y.H."/>
            <person name="Rohde C."/>
            <person name="Rozas J."/>
            <person name="Rubenfield M.J."/>
            <person name="Ruiz A."/>
            <person name="Russo S."/>
            <person name="Salzberg S.L."/>
            <person name="Sanchez-Gracia A."/>
            <person name="Saranga D.J."/>
            <person name="Sato H."/>
            <person name="Schaeffer S.W."/>
            <person name="Schatz M.C."/>
            <person name="Schlenke T."/>
            <person name="Schwartz R."/>
            <person name="Segarra C."/>
            <person name="Singh R.S."/>
            <person name="Sirot L."/>
            <person name="Sirota M."/>
            <person name="Sisneros N.B."/>
            <person name="Smith C.D."/>
            <person name="Smith T.F."/>
            <person name="Spieth J."/>
            <person name="Stage D.E."/>
            <person name="Stark A."/>
            <person name="Stephan W."/>
            <person name="Strausberg R.L."/>
            <person name="Strempel S."/>
            <person name="Sturgill D."/>
            <person name="Sutton G."/>
            <person name="Sutton G.G."/>
            <person name="Tao W."/>
            <person name="Teichmann S."/>
            <person name="Tobari Y.N."/>
            <person name="Tomimura Y."/>
            <person name="Tsolas J.M."/>
            <person name="Valente V.L."/>
            <person name="Venter E."/>
            <person name="Venter J.C."/>
            <person name="Vicario S."/>
            <person name="Vieira F.G."/>
            <person name="Vilella A.J."/>
            <person name="Villasante A."/>
            <person name="Walenz B."/>
            <person name="Wang J."/>
            <person name="Wasserman M."/>
            <person name="Watts T."/>
            <person name="Wilson D."/>
            <person name="Wilson R.K."/>
            <person name="Wing R.A."/>
            <person name="Wolfner M.F."/>
            <person name="Wong A."/>
            <person name="Wong G.K."/>
            <person name="Wu C.I."/>
            <person name="Wu G."/>
            <person name="Yamamoto D."/>
            <person name="Yang H.P."/>
            <person name="Yang S.P."/>
            <person name="Yorke J.A."/>
            <person name="Yoshida K."/>
            <person name="Zdobnov E."/>
            <person name="Zhang P."/>
            <person name="Zhang Y."/>
            <person name="Zimin A.V."/>
            <person name="Baldwin J."/>
            <person name="Abdouelleil A."/>
            <person name="Abdulkadir J."/>
            <person name="Abebe A."/>
            <person name="Abera B."/>
            <person name="Abreu J."/>
            <person name="Acer S.C."/>
            <person name="Aftuck L."/>
            <person name="Alexander A."/>
            <person name="An P."/>
            <person name="Anderson E."/>
            <person name="Anderson S."/>
            <person name="Arachi H."/>
            <person name="Azer M."/>
            <person name="Bachantsang P."/>
            <person name="Barry A."/>
            <person name="Bayul T."/>
            <person name="Berlin A."/>
            <person name="Bessette D."/>
            <person name="Bloom T."/>
            <person name="Blye J."/>
            <person name="Boguslavskiy L."/>
            <person name="Bonnet C."/>
            <person name="Boukhgalter B."/>
            <person name="Bourzgui I."/>
            <person name="Brown A."/>
            <person name="Cahill P."/>
            <person name="Channer S."/>
            <person name="Cheshatsang Y."/>
            <person name="Chuda L."/>
            <person name="Citroen M."/>
            <person name="Collymore A."/>
            <person name="Cooke P."/>
            <person name="Costello M."/>
            <person name="D'Aco K."/>
            <person name="Daza R."/>
            <person name="De Haan G."/>
            <person name="DeGray S."/>
            <person name="DeMaso C."/>
            <person name="Dhargay N."/>
            <person name="Dooley K."/>
            <person name="Dooley E."/>
            <person name="Doricent M."/>
            <person name="Dorje P."/>
            <person name="Dorjee K."/>
            <person name="Dupes A."/>
            <person name="Elong R."/>
            <person name="Falk J."/>
            <person name="Farina A."/>
            <person name="Faro S."/>
            <person name="Ferguson D."/>
            <person name="Fisher S."/>
            <person name="Foley C.D."/>
            <person name="Franke A."/>
            <person name="Friedrich D."/>
            <person name="Gadbois L."/>
            <person name="Gearin G."/>
            <person name="Gearin C.R."/>
            <person name="Giannoukos G."/>
            <person name="Goode T."/>
            <person name="Graham J."/>
            <person name="Grandbois E."/>
            <person name="Grewal S."/>
            <person name="Gyaltsen K."/>
            <person name="Hafez N."/>
            <person name="Hagos B."/>
            <person name="Hall J."/>
            <person name="Henson C."/>
            <person name="Hollinger A."/>
            <person name="Honan T."/>
            <person name="Huard M.D."/>
            <person name="Hughes L."/>
            <person name="Hurhula B."/>
            <person name="Husby M.E."/>
            <person name="Kamat A."/>
            <person name="Kanga B."/>
            <person name="Kashin S."/>
            <person name="Khazanovich D."/>
            <person name="Kisner P."/>
            <person name="Lance K."/>
            <person name="Lara M."/>
            <person name="Lee W."/>
            <person name="Lennon N."/>
            <person name="Letendre F."/>
            <person name="LeVine R."/>
            <person name="Lipovsky A."/>
            <person name="Liu X."/>
            <person name="Liu J."/>
            <person name="Liu S."/>
            <person name="Lokyitsang T."/>
            <person name="Lokyitsang Y."/>
            <person name="Lubonja R."/>
            <person name="Lui A."/>
            <person name="MacDonald P."/>
            <person name="Magnisalis V."/>
            <person name="Maru K."/>
            <person name="Matthews C."/>
            <person name="McCusker W."/>
            <person name="McDonough S."/>
            <person name="Mehta T."/>
            <person name="Meldrim J."/>
            <person name="Meneus L."/>
            <person name="Mihai O."/>
            <person name="Mihalev A."/>
            <person name="Mihova T."/>
            <person name="Mittelman R."/>
            <person name="Mlenga V."/>
            <person name="Montmayeur A."/>
            <person name="Mulrain L."/>
            <person name="Navidi A."/>
            <person name="Naylor J."/>
            <person name="Negash T."/>
            <person name="Nguyen T."/>
            <person name="Nguyen N."/>
            <person name="Nicol R."/>
            <person name="Norbu C."/>
            <person name="Norbu N."/>
            <person name="Novod N."/>
            <person name="O'Neill B."/>
            <person name="Osman S."/>
            <person name="Markiewicz E."/>
            <person name="Oyono O.L."/>
            <person name="Patti C."/>
            <person name="Phunkhang P."/>
            <person name="Pierre F."/>
            <person name="Priest M."/>
            <person name="Raghuraman S."/>
            <person name="Rege F."/>
            <person name="Reyes R."/>
            <person name="Rise C."/>
            <person name="Rogov P."/>
            <person name="Ross K."/>
            <person name="Ryan E."/>
            <person name="Settipalli S."/>
            <person name="Shea T."/>
            <person name="Sherpa N."/>
            <person name="Shi L."/>
            <person name="Shih D."/>
            <person name="Sparrow T."/>
            <person name="Spaulding J."/>
            <person name="Stalker J."/>
            <person name="Stange-Thomann N."/>
            <person name="Stavropoulos S."/>
            <person name="Stone C."/>
            <person name="Strader C."/>
            <person name="Tesfaye S."/>
            <person name="Thomson T."/>
            <person name="Thoulutsang Y."/>
            <person name="Thoulutsang D."/>
            <person name="Topham K."/>
            <person name="Topping I."/>
            <person name="Tsamla T."/>
            <person name="Vassiliev H."/>
            <person name="Vo A."/>
            <person name="Wangchuk T."/>
            <person name="Wangdi T."/>
            <person name="Weiand M."/>
            <person name="Wilkinson J."/>
            <person name="Wilson A."/>
            <person name="Yadav S."/>
            <person name="Young G."/>
            <person name="Yu Q."/>
            <person name="Zembek L."/>
            <person name="Zhong D."/>
            <person name="Zimmer A."/>
            <person name="Zwirko Z."/>
            <person name="Jaffe D.B."/>
            <person name="Alvarez P."/>
            <person name="Brockman W."/>
            <person name="Butler J."/>
            <person name="Chin C."/>
            <person name="Gnerre S."/>
            <person name="Grabherr M."/>
            <person name="Kleber M."/>
            <person name="Mauceli E."/>
            <person name="MacCallum I."/>
        </authorList>
    </citation>
    <scope>NUCLEOTIDE SEQUENCE [LARGE SCALE GENOMIC DNA]</scope>
    <source>
        <strain evidence="5">Tucson 15010-1051.87</strain>
    </source>
</reference>
<feature type="chain" id="PRO_5006386427" evidence="3">
    <location>
        <begin position="23"/>
        <end position="177"/>
    </location>
</feature>
<dbReference type="InParanoid" id="A0A0Q9W3I6"/>
<keyword evidence="5" id="KW-1185">Reference proteome</keyword>
<evidence type="ECO:0000313" key="4">
    <source>
        <dbReference type="EMBL" id="KRF79635.1"/>
    </source>
</evidence>
<dbReference type="Proteomes" id="UP000008792">
    <property type="component" value="Unassembled WGS sequence"/>
</dbReference>
<evidence type="ECO:0000313" key="5">
    <source>
        <dbReference type="Proteomes" id="UP000008792"/>
    </source>
</evidence>
<dbReference type="STRING" id="7244.A0A0Q9W3I6"/>
<dbReference type="AlphaFoldDB" id="A0A0Q9W3I6"/>
<organism evidence="4 5">
    <name type="scientific">Drosophila virilis</name>
    <name type="common">Fruit fly</name>
    <dbReference type="NCBI Taxonomy" id="7244"/>
    <lineage>
        <taxon>Eukaryota</taxon>
        <taxon>Metazoa</taxon>
        <taxon>Ecdysozoa</taxon>
        <taxon>Arthropoda</taxon>
        <taxon>Hexapoda</taxon>
        <taxon>Insecta</taxon>
        <taxon>Pterygota</taxon>
        <taxon>Neoptera</taxon>
        <taxon>Endopterygota</taxon>
        <taxon>Diptera</taxon>
        <taxon>Brachycera</taxon>
        <taxon>Muscomorpha</taxon>
        <taxon>Ephydroidea</taxon>
        <taxon>Drosophilidae</taxon>
        <taxon>Drosophila</taxon>
    </lineage>
</organism>
<evidence type="ECO:0000256" key="3">
    <source>
        <dbReference type="SAM" id="SignalP"/>
    </source>
</evidence>
<evidence type="ECO:0000256" key="2">
    <source>
        <dbReference type="SAM" id="MobiDB-lite"/>
    </source>
</evidence>
<dbReference type="OrthoDB" id="7872768at2759"/>
<feature type="region of interest" description="Disordered" evidence="2">
    <location>
        <begin position="108"/>
        <end position="177"/>
    </location>
</feature>
<evidence type="ECO:0000256" key="1">
    <source>
        <dbReference type="SAM" id="Coils"/>
    </source>
</evidence>
<keyword evidence="1" id="KW-0175">Coiled coil</keyword>
<name>A0A0Q9W3I6_DROVI</name>
<protein>
    <submittedName>
        <fullName evidence="4">Uncharacterized protein</fullName>
    </submittedName>
</protein>
<feature type="coiled-coil region" evidence="1">
    <location>
        <begin position="58"/>
        <end position="92"/>
    </location>
</feature>
<proteinExistence type="predicted"/>
<dbReference type="eggNOG" id="KOG3326">
    <property type="taxonomic scope" value="Eukaryota"/>
</dbReference>
<feature type="signal peptide" evidence="3">
    <location>
        <begin position="1"/>
        <end position="22"/>
    </location>
</feature>
<feature type="compositionally biased region" description="Basic residues" evidence="2">
    <location>
        <begin position="115"/>
        <end position="168"/>
    </location>
</feature>
<dbReference type="KEGG" id="dvi:26530922"/>
<sequence length="177" mass="20385">MSFKYLTLCTLVLLISIGATWAERSKTLQPRPVEQLRQSKDLRYQNNELYSLDDEDGDDIVEDELDAAEDEAAQLEQDKNDLDQLNDASVDELTKLIDGLEAMEQIESRAANNRAGKRSNTRRNRSGSNKVNRRNGNRRKGNRRHNRRGNSYRGGNKRNRNSRRRKNGAQRVNRGDI</sequence>
<keyword evidence="3" id="KW-0732">Signal</keyword>
<accession>A0A0Q9W3I6</accession>